<evidence type="ECO:0000259" key="1">
    <source>
        <dbReference type="Pfam" id="PF01738"/>
    </source>
</evidence>
<reference evidence="2" key="1">
    <citation type="submission" date="2015-05" db="EMBL/GenBank/DDBJ databases">
        <title>Permanent draft genome of Rhodopirellula islandicus K833.</title>
        <authorList>
            <person name="Kizina J."/>
            <person name="Richter M."/>
            <person name="Glockner F.O."/>
            <person name="Harder J."/>
        </authorList>
    </citation>
    <scope>NUCLEOTIDE SEQUENCE [LARGE SCALE GENOMIC DNA]</scope>
    <source>
        <strain evidence="2">K833</strain>
    </source>
</reference>
<protein>
    <submittedName>
        <fullName evidence="2">Dienelactone hydrolase</fullName>
    </submittedName>
</protein>
<dbReference type="STRING" id="595434.RISK_000733"/>
<dbReference type="InterPro" id="IPR029058">
    <property type="entry name" value="AB_hydrolase_fold"/>
</dbReference>
<evidence type="ECO:0000313" key="2">
    <source>
        <dbReference type="EMBL" id="KLU06932.1"/>
    </source>
</evidence>
<evidence type="ECO:0000313" key="3">
    <source>
        <dbReference type="Proteomes" id="UP000036367"/>
    </source>
</evidence>
<sequence>MLFRRCEASPLRVSYSALLFAGVLFAGSVGSASVVNAEVQTQTIVYNDGDVVLEGFLAFDTKVRPAGTQSDAGKPGVLVVHQWMGLTDYERRRCRQLAELGYIAFALDIYGRGDRPKDTTEAAEFAGKYKSDRELYRRRLNLGLDQLRKADNVATDQLAAIGYCFGGTGAIELARSGADVQGIVSFHGGLDSPTPEDGGNIQAKILVCHGADDPFVPEAEIEAMIAEFNEHDVDWQMNVYAHAVHSFTQPMAGNDNSKGAAYNEKADLRSWDAMRVFFHELFAKN</sequence>
<dbReference type="SUPFAM" id="SSF53474">
    <property type="entry name" value="alpha/beta-Hydrolases"/>
    <property type="match status" value="1"/>
</dbReference>
<dbReference type="Proteomes" id="UP000036367">
    <property type="component" value="Unassembled WGS sequence"/>
</dbReference>
<dbReference type="InterPro" id="IPR050261">
    <property type="entry name" value="FrsA_esterase"/>
</dbReference>
<dbReference type="PANTHER" id="PTHR22946">
    <property type="entry name" value="DIENELACTONE HYDROLASE DOMAIN-CONTAINING PROTEIN-RELATED"/>
    <property type="match status" value="1"/>
</dbReference>
<gene>
    <name evidence="2" type="ORF">RISK_000733</name>
</gene>
<name>A0A0J1BKA1_RHOIS</name>
<dbReference type="Gene3D" id="3.40.50.1820">
    <property type="entry name" value="alpha/beta hydrolase"/>
    <property type="match status" value="1"/>
</dbReference>
<organism evidence="2 3">
    <name type="scientific">Rhodopirellula islandica</name>
    <dbReference type="NCBI Taxonomy" id="595434"/>
    <lineage>
        <taxon>Bacteria</taxon>
        <taxon>Pseudomonadati</taxon>
        <taxon>Planctomycetota</taxon>
        <taxon>Planctomycetia</taxon>
        <taxon>Pirellulales</taxon>
        <taxon>Pirellulaceae</taxon>
        <taxon>Rhodopirellula</taxon>
    </lineage>
</organism>
<dbReference type="EMBL" id="LECT01000007">
    <property type="protein sequence ID" value="KLU06932.1"/>
    <property type="molecule type" value="Genomic_DNA"/>
</dbReference>
<dbReference type="PATRIC" id="fig|595434.4.peg.711"/>
<dbReference type="PANTHER" id="PTHR22946:SF0">
    <property type="entry name" value="DIENELACTONE HYDROLASE DOMAIN-CONTAINING PROTEIN"/>
    <property type="match status" value="1"/>
</dbReference>
<keyword evidence="3" id="KW-1185">Reference proteome</keyword>
<dbReference type="OrthoDB" id="9771666at2"/>
<accession>A0A0J1BKA1</accession>
<dbReference type="InterPro" id="IPR002925">
    <property type="entry name" value="Dienelactn_hydro"/>
</dbReference>
<comment type="caution">
    <text evidence="2">The sequence shown here is derived from an EMBL/GenBank/DDBJ whole genome shotgun (WGS) entry which is preliminary data.</text>
</comment>
<feature type="domain" description="Dienelactone hydrolase" evidence="1">
    <location>
        <begin position="70"/>
        <end position="280"/>
    </location>
</feature>
<keyword evidence="2" id="KW-0378">Hydrolase</keyword>
<dbReference type="Pfam" id="PF01738">
    <property type="entry name" value="DLH"/>
    <property type="match status" value="1"/>
</dbReference>
<dbReference type="AlphaFoldDB" id="A0A0J1BKA1"/>
<dbReference type="RefSeq" id="WP_047812791.1">
    <property type="nucleotide sequence ID" value="NZ_LECT01000007.1"/>
</dbReference>
<dbReference type="GO" id="GO:0016787">
    <property type="term" value="F:hydrolase activity"/>
    <property type="evidence" value="ECO:0007669"/>
    <property type="project" value="UniProtKB-KW"/>
</dbReference>
<proteinExistence type="predicted"/>